<dbReference type="EMBL" id="WNWS01000199">
    <property type="protein sequence ID" value="KAE9975241.1"/>
    <property type="molecule type" value="Genomic_DNA"/>
</dbReference>
<dbReference type="PANTHER" id="PTHR42085:SF2">
    <property type="entry name" value="F-BOX DOMAIN-CONTAINING PROTEIN"/>
    <property type="match status" value="1"/>
</dbReference>
<sequence>MDRRRSKEFCQVLRERNEAEVLAKLENHPPPGPIRHGMSLRARKHMASPYARPSECRTVRKPKQPKSHYKALSAEQKQTIRPFVFIELPAELRLKVYGLILLVPAFDVERNDARSIMHDRRSRYIDRTVSNRTQGRLILKWPPLGLDPDHPQYHHQLQIMQCCRQLCKEGRDYFWNQNRIEQHNDFFGYMAPHLNSPWPKFGMHLPSIRTLRVRFAFPNRVASTFNFRCNCLKNLPNLETLQIACVFIRNGDLASWAVDGESRRWREVLVLGAVVRQIILHTPSKVLLRWGLWEDAPGDKAIKTGAFISVHRNILENLAKSYKHERGRNVQPAIKEKGGD</sequence>
<reference evidence="1 2" key="1">
    <citation type="submission" date="2018-12" db="EMBL/GenBank/DDBJ databases">
        <title>Venturia inaequalis Genome Resource.</title>
        <authorList>
            <person name="Lichtner F.J."/>
        </authorList>
    </citation>
    <scope>NUCLEOTIDE SEQUENCE [LARGE SCALE GENOMIC DNA]</scope>
    <source>
        <strain evidence="1 2">120213</strain>
    </source>
</reference>
<dbReference type="PANTHER" id="PTHR42085">
    <property type="entry name" value="F-BOX DOMAIN-CONTAINING PROTEIN"/>
    <property type="match status" value="1"/>
</dbReference>
<proteinExistence type="predicted"/>
<dbReference type="Proteomes" id="UP000447873">
    <property type="component" value="Unassembled WGS sequence"/>
</dbReference>
<dbReference type="AlphaFoldDB" id="A0A8H3UR87"/>
<evidence type="ECO:0000313" key="1">
    <source>
        <dbReference type="EMBL" id="KAE9975241.1"/>
    </source>
</evidence>
<accession>A0A8H3UR87</accession>
<comment type="caution">
    <text evidence="1">The sequence shown here is derived from an EMBL/GenBank/DDBJ whole genome shotgun (WGS) entry which is preliminary data.</text>
</comment>
<dbReference type="InterPro" id="IPR038883">
    <property type="entry name" value="AN11006-like"/>
</dbReference>
<gene>
    <name evidence="1" type="ORF">EG328_003281</name>
</gene>
<organism evidence="1 2">
    <name type="scientific">Venturia inaequalis</name>
    <name type="common">Apple scab fungus</name>
    <dbReference type="NCBI Taxonomy" id="5025"/>
    <lineage>
        <taxon>Eukaryota</taxon>
        <taxon>Fungi</taxon>
        <taxon>Dikarya</taxon>
        <taxon>Ascomycota</taxon>
        <taxon>Pezizomycotina</taxon>
        <taxon>Dothideomycetes</taxon>
        <taxon>Pleosporomycetidae</taxon>
        <taxon>Venturiales</taxon>
        <taxon>Venturiaceae</taxon>
        <taxon>Venturia</taxon>
    </lineage>
</organism>
<protein>
    <submittedName>
        <fullName evidence="1">Uncharacterized protein</fullName>
    </submittedName>
</protein>
<name>A0A8H3UR87_VENIN</name>
<evidence type="ECO:0000313" key="2">
    <source>
        <dbReference type="Proteomes" id="UP000447873"/>
    </source>
</evidence>